<feature type="transmembrane region" description="Helical" evidence="1">
    <location>
        <begin position="192"/>
        <end position="209"/>
    </location>
</feature>
<gene>
    <name evidence="2" type="ORF">SAMN04488059_1467</name>
</gene>
<keyword evidence="1" id="KW-0472">Membrane</keyword>
<feature type="transmembrane region" description="Helical" evidence="1">
    <location>
        <begin position="133"/>
        <end position="161"/>
    </location>
</feature>
<dbReference type="InterPro" id="IPR009781">
    <property type="entry name" value="DUF1345"/>
</dbReference>
<evidence type="ECO:0000256" key="1">
    <source>
        <dbReference type="SAM" id="Phobius"/>
    </source>
</evidence>
<evidence type="ECO:0000313" key="3">
    <source>
        <dbReference type="Proteomes" id="UP000182258"/>
    </source>
</evidence>
<keyword evidence="1" id="KW-1133">Transmembrane helix</keyword>
<dbReference type="Proteomes" id="UP000182258">
    <property type="component" value="Unassembled WGS sequence"/>
</dbReference>
<proteinExistence type="predicted"/>
<dbReference type="RefSeq" id="WP_158409582.1">
    <property type="nucleotide sequence ID" value="NZ_FOMB01000046.1"/>
</dbReference>
<dbReference type="STRING" id="728005.SAMN04488059_1467"/>
<feature type="transmembrane region" description="Helical" evidence="1">
    <location>
        <begin position="43"/>
        <end position="64"/>
    </location>
</feature>
<reference evidence="2 3" key="1">
    <citation type="submission" date="2016-10" db="EMBL/GenBank/DDBJ databases">
        <authorList>
            <person name="de Groot N.N."/>
        </authorList>
    </citation>
    <scope>NUCLEOTIDE SEQUENCE [LARGE SCALE GENOMIC DNA]</scope>
    <source>
        <strain evidence="2 3">CGMCC 1.10210</strain>
    </source>
</reference>
<feature type="transmembrane region" description="Helical" evidence="1">
    <location>
        <begin position="105"/>
        <end position="126"/>
    </location>
</feature>
<sequence length="250" mass="26810">MATRRKQPVKKLAAPSRAAKAKAESHRLGHKVASLKLPRHGGLIIGMAVGAVVFLITLFVLPVFAVPFGAITMFVVYLGFMALMLPVLTPQFLKSRADSTDAPTALIFVVVLGVVGTSCVTLFMALNGQDGPLLYEVILSVASVLLGWFVIHTMAAMHYAYEYYESPSANPDGQSNELIGGLDFPEGDNPDGVAFLYFAYVIGTAFAVSDIRVTSNKMRKIVVMHSTFSYFFNTLIVAATVNVAVAVGSV</sequence>
<keyword evidence="1" id="KW-0812">Transmembrane</keyword>
<dbReference type="Pfam" id="PF07077">
    <property type="entry name" value="DUF1345"/>
    <property type="match status" value="1"/>
</dbReference>
<feature type="transmembrane region" description="Helical" evidence="1">
    <location>
        <begin position="71"/>
        <end position="93"/>
    </location>
</feature>
<dbReference type="AlphaFoldDB" id="A0A1I1RQU5"/>
<dbReference type="OrthoDB" id="64737at2"/>
<protein>
    <submittedName>
        <fullName evidence="2">Uncharacterized membrane protein</fullName>
    </submittedName>
</protein>
<organism evidence="2 3">
    <name type="scientific">Devosia psychrophila</name>
    <dbReference type="NCBI Taxonomy" id="728005"/>
    <lineage>
        <taxon>Bacteria</taxon>
        <taxon>Pseudomonadati</taxon>
        <taxon>Pseudomonadota</taxon>
        <taxon>Alphaproteobacteria</taxon>
        <taxon>Hyphomicrobiales</taxon>
        <taxon>Devosiaceae</taxon>
        <taxon>Devosia</taxon>
    </lineage>
</organism>
<name>A0A1I1RQU5_9HYPH</name>
<dbReference type="EMBL" id="FOMB01000046">
    <property type="protein sequence ID" value="SFD36512.1"/>
    <property type="molecule type" value="Genomic_DNA"/>
</dbReference>
<accession>A0A1I1RQU5</accession>
<evidence type="ECO:0000313" key="2">
    <source>
        <dbReference type="EMBL" id="SFD36512.1"/>
    </source>
</evidence>
<feature type="transmembrane region" description="Helical" evidence="1">
    <location>
        <begin position="230"/>
        <end position="249"/>
    </location>
</feature>